<dbReference type="Proteomes" id="UP000270205">
    <property type="component" value="Unassembled WGS sequence"/>
</dbReference>
<comment type="caution">
    <text evidence="2">The sequence shown here is derived from an EMBL/GenBank/DDBJ whole genome shotgun (WGS) entry which is preliminary data.</text>
</comment>
<feature type="transmembrane region" description="Helical" evidence="1">
    <location>
        <begin position="98"/>
        <end position="117"/>
    </location>
</feature>
<keyword evidence="1" id="KW-1133">Transmembrane helix</keyword>
<proteinExistence type="predicted"/>
<feature type="transmembrane region" description="Helical" evidence="1">
    <location>
        <begin position="48"/>
        <end position="65"/>
    </location>
</feature>
<evidence type="ECO:0000313" key="3">
    <source>
        <dbReference type="Proteomes" id="UP000270205"/>
    </source>
</evidence>
<name>A0A7Z9CGE1_9FLAO</name>
<keyword evidence="1" id="KW-0812">Transmembrane</keyword>
<accession>A0A7Z9CGE1</accession>
<keyword evidence="1" id="KW-0472">Membrane</keyword>
<gene>
    <name evidence="2" type="ORF">NCTC12929_00540</name>
</gene>
<dbReference type="AlphaFoldDB" id="A0A7Z9CGE1"/>
<evidence type="ECO:0000256" key="1">
    <source>
        <dbReference type="SAM" id="Phobius"/>
    </source>
</evidence>
<reference evidence="2 3" key="1">
    <citation type="submission" date="2018-11" db="EMBL/GenBank/DDBJ databases">
        <authorList>
            <consortium name="Pathogen Informatics"/>
        </authorList>
    </citation>
    <scope>NUCLEOTIDE SEQUENCE [LARGE SCALE GENOMIC DNA]</scope>
    <source>
        <strain evidence="2 3">NCTC12929</strain>
    </source>
</reference>
<feature type="transmembrane region" description="Helical" evidence="1">
    <location>
        <begin position="25"/>
        <end position="42"/>
    </location>
</feature>
<sequence length="123" mass="14252">MEVKDIYLNLLPNSKIIFFGMKNKILKMSVIPLFYLIIGGVFWGNHDIMMVVFSSFIAFAYHYLIDSEKSMKQNFVEISGGITAIFIIALFVKDADRILAVQYISIIVTLFLAFFFLKKRYVM</sequence>
<evidence type="ECO:0000313" key="2">
    <source>
        <dbReference type="EMBL" id="VDH03170.1"/>
    </source>
</evidence>
<organism evidence="2 3">
    <name type="scientific">Bergeyella zoohelcum</name>
    <dbReference type="NCBI Taxonomy" id="1015"/>
    <lineage>
        <taxon>Bacteria</taxon>
        <taxon>Pseudomonadati</taxon>
        <taxon>Bacteroidota</taxon>
        <taxon>Flavobacteriia</taxon>
        <taxon>Flavobacteriales</taxon>
        <taxon>Weeksellaceae</taxon>
        <taxon>Bergeyella</taxon>
    </lineage>
</organism>
<dbReference type="EMBL" id="UYIV01000001">
    <property type="protein sequence ID" value="VDH03170.1"/>
    <property type="molecule type" value="Genomic_DNA"/>
</dbReference>
<feature type="transmembrane region" description="Helical" evidence="1">
    <location>
        <begin position="74"/>
        <end position="92"/>
    </location>
</feature>
<protein>
    <submittedName>
        <fullName evidence="2">Uncharacterized protein</fullName>
    </submittedName>
</protein>